<proteinExistence type="predicted"/>
<gene>
    <name evidence="1" type="ORF">LCGC14_0295910</name>
</gene>
<accession>A0A0F9WD72</accession>
<dbReference type="Gene3D" id="3.40.50.10610">
    <property type="entry name" value="ABC-type transport auxiliary lipoprotein component"/>
    <property type="match status" value="1"/>
</dbReference>
<dbReference type="Pfam" id="PF03783">
    <property type="entry name" value="CsgG"/>
    <property type="match status" value="1"/>
</dbReference>
<dbReference type="AlphaFoldDB" id="A0A0F9WD72"/>
<reference evidence="1" key="1">
    <citation type="journal article" date="2015" name="Nature">
        <title>Complex archaea that bridge the gap between prokaryotes and eukaryotes.</title>
        <authorList>
            <person name="Spang A."/>
            <person name="Saw J.H."/>
            <person name="Jorgensen S.L."/>
            <person name="Zaremba-Niedzwiedzka K."/>
            <person name="Martijn J."/>
            <person name="Lind A.E."/>
            <person name="van Eijk R."/>
            <person name="Schleper C."/>
            <person name="Guy L."/>
            <person name="Ettema T.J."/>
        </authorList>
    </citation>
    <scope>NUCLEOTIDE SEQUENCE</scope>
</reference>
<sequence>MIRRGWHIWVLLGGLWLAAAGAPGCMRKIAIDQYPVFWGETEIRSVAVAPFRIISSDDPRAGAIMADNLAAALAINGTYDRVVGRRSLENLLSEEDLSHLTDGAGGVVRRLKELADVDAVIIGTVIQYEATGYSVEYDYAYRRPYYPYYDYHPYYRHYHGGYYGRYWDGPYYDDYITERNDAKVTAAAEILTTETGQTLHVARPLGKRIVSEGSPPARDLDMCLAIAAQGVAAGMVEQFAVTHRVIEVKAKEALRISSGEFVDGQWLEADRFMTAETHMAVVIALPPVADRNHFRLTVSREGADEVLAETTFIWRRDHPATGVTFSFDPSRIAADGGGPGEYTVTFYGIADEPLMTRDFKIVKPE</sequence>
<evidence type="ECO:0000313" key="1">
    <source>
        <dbReference type="EMBL" id="KKN83766.1"/>
    </source>
</evidence>
<comment type="caution">
    <text evidence="1">The sequence shown here is derived from an EMBL/GenBank/DDBJ whole genome shotgun (WGS) entry which is preliminary data.</text>
</comment>
<dbReference type="EMBL" id="LAZR01000180">
    <property type="protein sequence ID" value="KKN83766.1"/>
    <property type="molecule type" value="Genomic_DNA"/>
</dbReference>
<dbReference type="GO" id="GO:0030288">
    <property type="term" value="C:outer membrane-bounded periplasmic space"/>
    <property type="evidence" value="ECO:0007669"/>
    <property type="project" value="InterPro"/>
</dbReference>
<protein>
    <submittedName>
        <fullName evidence="1">Uncharacterized protein</fullName>
    </submittedName>
</protein>
<organism evidence="1">
    <name type="scientific">marine sediment metagenome</name>
    <dbReference type="NCBI Taxonomy" id="412755"/>
    <lineage>
        <taxon>unclassified sequences</taxon>
        <taxon>metagenomes</taxon>
        <taxon>ecological metagenomes</taxon>
    </lineage>
</organism>
<name>A0A0F9WD72_9ZZZZ</name>
<dbReference type="InterPro" id="IPR005534">
    <property type="entry name" value="Curli_assmbl/transp-comp_CsgG"/>
</dbReference>